<evidence type="ECO:0000313" key="9">
    <source>
        <dbReference type="EMBL" id="BCK81103.1"/>
    </source>
</evidence>
<dbReference type="GO" id="GO:0005524">
    <property type="term" value="F:ATP binding"/>
    <property type="evidence" value="ECO:0007669"/>
    <property type="project" value="UniProtKB-KW"/>
</dbReference>
<comment type="function">
    <text evidence="7">Binds to sigma F and blocks its ability to form an RNA polymerase holoenzyme (E-sigma F). Phosphorylates SpoIIAA on a serine residue. This phosphorylation may enable SpoIIAA to act as an anti-anti-sigma factor that counteracts SpoIIAB and thus releases sigma F from inhibition.</text>
</comment>
<dbReference type="InterPro" id="IPR036890">
    <property type="entry name" value="HATPase_C_sf"/>
</dbReference>
<evidence type="ECO:0000256" key="5">
    <source>
        <dbReference type="ARBA" id="ARBA00022840"/>
    </source>
</evidence>
<dbReference type="SMART" id="SM00387">
    <property type="entry name" value="HATPase_c"/>
    <property type="match status" value="1"/>
</dbReference>
<dbReference type="HAMAP" id="MF_00637">
    <property type="entry name" value="Anti_sigma_F"/>
    <property type="match status" value="1"/>
</dbReference>
<dbReference type="NCBIfam" id="TIGR01925">
    <property type="entry name" value="spIIAB"/>
    <property type="match status" value="1"/>
</dbReference>
<dbReference type="Gene3D" id="3.30.565.10">
    <property type="entry name" value="Histidine kinase-like ATPase, C-terminal domain"/>
    <property type="match status" value="1"/>
</dbReference>
<dbReference type="GO" id="GO:0042174">
    <property type="term" value="P:negative regulation of sporulation resulting in formation of a cellular spore"/>
    <property type="evidence" value="ECO:0007669"/>
    <property type="project" value="InterPro"/>
</dbReference>
<organism evidence="9 10">
    <name type="scientific">Vescimonas coprocola</name>
    <dbReference type="NCBI Taxonomy" id="2714355"/>
    <lineage>
        <taxon>Bacteria</taxon>
        <taxon>Bacillati</taxon>
        <taxon>Bacillota</taxon>
        <taxon>Clostridia</taxon>
        <taxon>Eubacteriales</taxon>
        <taxon>Oscillospiraceae</taxon>
        <taxon>Vescimonas</taxon>
    </lineage>
</organism>
<dbReference type="GO" id="GO:0004674">
    <property type="term" value="F:protein serine/threonine kinase activity"/>
    <property type="evidence" value="ECO:0007669"/>
    <property type="project" value="UniProtKB-KW"/>
</dbReference>
<dbReference type="RefSeq" id="WP_213541880.1">
    <property type="nucleotide sequence ID" value="NZ_AP023418.1"/>
</dbReference>
<dbReference type="GO" id="GO:0030435">
    <property type="term" value="P:sporulation resulting in formation of a cellular spore"/>
    <property type="evidence" value="ECO:0007669"/>
    <property type="project" value="UniProtKB-KW"/>
</dbReference>
<evidence type="ECO:0000256" key="3">
    <source>
        <dbReference type="ARBA" id="ARBA00022741"/>
    </source>
</evidence>
<dbReference type="GO" id="GO:0016989">
    <property type="term" value="F:sigma factor antagonist activity"/>
    <property type="evidence" value="ECO:0007669"/>
    <property type="project" value="InterPro"/>
</dbReference>
<gene>
    <name evidence="7 9" type="primary">spoIIAB</name>
    <name evidence="9" type="ORF">MM50RIKEN_08660</name>
</gene>
<dbReference type="InterPro" id="IPR003594">
    <property type="entry name" value="HATPase_dom"/>
</dbReference>
<comment type="similarity">
    <text evidence="7">Belongs to the anti-sigma-factor family.</text>
</comment>
<protein>
    <recommendedName>
        <fullName evidence="7">Anti-sigma F factor</fullName>
        <ecNumber evidence="7">2.7.11.1</ecNumber>
    </recommendedName>
    <alternativeName>
        <fullName evidence="7">Stage II sporulation protein AB</fullName>
    </alternativeName>
</protein>
<dbReference type="GO" id="GO:0030436">
    <property type="term" value="P:asexual sporulation"/>
    <property type="evidence" value="ECO:0007669"/>
    <property type="project" value="UniProtKB-UniRule"/>
</dbReference>
<dbReference type="EC" id="2.7.11.1" evidence="7"/>
<keyword evidence="10" id="KW-1185">Reference proteome</keyword>
<keyword evidence="2 7" id="KW-0808">Transferase</keyword>
<keyword evidence="4 7" id="KW-0418">Kinase</keyword>
<keyword evidence="1 7" id="KW-0723">Serine/threonine-protein kinase</keyword>
<comment type="catalytic activity">
    <reaction evidence="7">
        <text>L-seryl-[protein] + ATP = O-phospho-L-seryl-[protein] + ADP + H(+)</text>
        <dbReference type="Rhea" id="RHEA:17989"/>
        <dbReference type="Rhea" id="RHEA-COMP:9863"/>
        <dbReference type="Rhea" id="RHEA-COMP:11604"/>
        <dbReference type="ChEBI" id="CHEBI:15378"/>
        <dbReference type="ChEBI" id="CHEBI:29999"/>
        <dbReference type="ChEBI" id="CHEBI:30616"/>
        <dbReference type="ChEBI" id="CHEBI:83421"/>
        <dbReference type="ChEBI" id="CHEBI:456216"/>
        <dbReference type="EC" id="2.7.11.1"/>
    </reaction>
</comment>
<evidence type="ECO:0000313" key="10">
    <source>
        <dbReference type="Proteomes" id="UP000681035"/>
    </source>
</evidence>
<dbReference type="PANTHER" id="PTHR35526:SF3">
    <property type="entry name" value="ANTI-SIGMA-F FACTOR RSBW"/>
    <property type="match status" value="1"/>
</dbReference>
<evidence type="ECO:0000256" key="6">
    <source>
        <dbReference type="ARBA" id="ARBA00022969"/>
    </source>
</evidence>
<dbReference type="PANTHER" id="PTHR35526">
    <property type="entry name" value="ANTI-SIGMA-F FACTOR RSBW-RELATED"/>
    <property type="match status" value="1"/>
</dbReference>
<dbReference type="InterPro" id="IPR050267">
    <property type="entry name" value="Anti-sigma-factor_SerPK"/>
</dbReference>
<dbReference type="EMBL" id="AP023418">
    <property type="protein sequence ID" value="BCK81103.1"/>
    <property type="molecule type" value="Genomic_DNA"/>
</dbReference>
<dbReference type="Pfam" id="PF13581">
    <property type="entry name" value="HATPase_c_2"/>
    <property type="match status" value="1"/>
</dbReference>
<name>A0A810Q942_9FIRM</name>
<keyword evidence="5 7" id="KW-0067">ATP-binding</keyword>
<comment type="catalytic activity">
    <reaction evidence="7">
        <text>L-threonyl-[protein] + ATP = O-phospho-L-threonyl-[protein] + ADP + H(+)</text>
        <dbReference type="Rhea" id="RHEA:46608"/>
        <dbReference type="Rhea" id="RHEA-COMP:11060"/>
        <dbReference type="Rhea" id="RHEA-COMP:11605"/>
        <dbReference type="ChEBI" id="CHEBI:15378"/>
        <dbReference type="ChEBI" id="CHEBI:30013"/>
        <dbReference type="ChEBI" id="CHEBI:30616"/>
        <dbReference type="ChEBI" id="CHEBI:61977"/>
        <dbReference type="ChEBI" id="CHEBI:456216"/>
        <dbReference type="EC" id="2.7.11.1"/>
    </reaction>
</comment>
<evidence type="ECO:0000256" key="4">
    <source>
        <dbReference type="ARBA" id="ARBA00022777"/>
    </source>
</evidence>
<dbReference type="Proteomes" id="UP000681035">
    <property type="component" value="Chromosome"/>
</dbReference>
<accession>A0A810Q942</accession>
<evidence type="ECO:0000256" key="1">
    <source>
        <dbReference type="ARBA" id="ARBA00022527"/>
    </source>
</evidence>
<evidence type="ECO:0000256" key="7">
    <source>
        <dbReference type="HAMAP-Rule" id="MF_00637"/>
    </source>
</evidence>
<proteinExistence type="inferred from homology"/>
<dbReference type="SUPFAM" id="SSF55874">
    <property type="entry name" value="ATPase domain of HSP90 chaperone/DNA topoisomerase II/histidine kinase"/>
    <property type="match status" value="1"/>
</dbReference>
<evidence type="ECO:0000256" key="2">
    <source>
        <dbReference type="ARBA" id="ARBA00022679"/>
    </source>
</evidence>
<evidence type="ECO:0000259" key="8">
    <source>
        <dbReference type="SMART" id="SM00387"/>
    </source>
</evidence>
<feature type="domain" description="Histidine kinase/HSP90-like ATPase" evidence="8">
    <location>
        <begin position="39"/>
        <end position="143"/>
    </location>
</feature>
<keyword evidence="3 7" id="KW-0547">Nucleotide-binding</keyword>
<dbReference type="InterPro" id="IPR010194">
    <property type="entry name" value="Anti-sigma_F"/>
</dbReference>
<keyword evidence="6 7" id="KW-0749">Sporulation</keyword>
<reference evidence="9" key="1">
    <citation type="submission" date="2020-09" db="EMBL/GenBank/DDBJ databases">
        <title>New species isolated from human feces.</title>
        <authorList>
            <person name="Kitahara M."/>
            <person name="Shigeno Y."/>
            <person name="Shime M."/>
            <person name="Matsumoto Y."/>
            <person name="Nakamura S."/>
            <person name="Motooka D."/>
            <person name="Fukuoka S."/>
            <person name="Nishikawa H."/>
            <person name="Benno Y."/>
        </authorList>
    </citation>
    <scope>NUCLEOTIDE SEQUENCE</scope>
    <source>
        <strain evidence="9">MM50</strain>
    </source>
</reference>
<dbReference type="KEGG" id="vcop:MM50RIKEN_08660"/>
<dbReference type="AlphaFoldDB" id="A0A810Q942"/>
<sequence length="149" mass="16479">MKRRPENYVTLEFLSRSSNEGFARLAAAAFAAQLDPTLDELGDIKTAVSEAVTNAIVHAYPNQLGKIVMKLRMLENQTLELVIRDWGCGMEDVEQARQPLFTTGGEERSGMGFTIMESFMNQLAVKSAPGKGTTVTMRKRIASRVPAKR</sequence>